<dbReference type="CDD" id="cd04301">
    <property type="entry name" value="NAT_SF"/>
    <property type="match status" value="1"/>
</dbReference>
<feature type="region of interest" description="Disordered" evidence="1">
    <location>
        <begin position="73"/>
        <end position="93"/>
    </location>
</feature>
<dbReference type="PANTHER" id="PTHR43233:SF1">
    <property type="entry name" value="FAMILY N-ACETYLTRANSFERASE, PUTATIVE (AFU_ORTHOLOGUE AFUA_6G03350)-RELATED"/>
    <property type="match status" value="1"/>
</dbReference>
<dbReference type="SUPFAM" id="SSF55729">
    <property type="entry name" value="Acyl-CoA N-acyltransferases (Nat)"/>
    <property type="match status" value="1"/>
</dbReference>
<feature type="domain" description="N-acetyltransferase" evidence="2">
    <location>
        <begin position="98"/>
        <end position="168"/>
    </location>
</feature>
<keyword evidence="4" id="KW-1185">Reference proteome</keyword>
<evidence type="ECO:0000256" key="1">
    <source>
        <dbReference type="SAM" id="MobiDB-lite"/>
    </source>
</evidence>
<dbReference type="InterPro" id="IPR000182">
    <property type="entry name" value="GNAT_dom"/>
</dbReference>
<sequence>MAQIREWHKQVNDERFVITTKRDLLDLDFIQNAFARDDMYWAKPLSHQDITLMLDSSQTLGVYQISPAVSAAASASEPSSPRTPSPTLEQEPQETYRQIGMARFITDHVTTAYLTDVFMDPDHRHLGLGIWLIACCKEIMESMTAFRRAYLMASPGAGAEFYAKTLGFWDVHEEHEKCIAMTRRGFKF</sequence>
<dbReference type="PANTHER" id="PTHR43233">
    <property type="entry name" value="FAMILY N-ACETYLTRANSFERASE, PUTATIVE (AFU_ORTHOLOGUE AFUA_6G03350)-RELATED"/>
    <property type="match status" value="1"/>
</dbReference>
<feature type="compositionally biased region" description="Low complexity" evidence="1">
    <location>
        <begin position="73"/>
        <end position="86"/>
    </location>
</feature>
<evidence type="ECO:0000259" key="2">
    <source>
        <dbReference type="Pfam" id="PF00583"/>
    </source>
</evidence>
<dbReference type="Gene3D" id="3.40.630.30">
    <property type="match status" value="1"/>
</dbReference>
<dbReference type="Pfam" id="PF00583">
    <property type="entry name" value="Acetyltransf_1"/>
    <property type="match status" value="1"/>
</dbReference>
<dbReference type="EMBL" id="CP138590">
    <property type="protein sequence ID" value="WPH03585.1"/>
    <property type="molecule type" value="Genomic_DNA"/>
</dbReference>
<dbReference type="AlphaFoldDB" id="A0AAQ3RC65"/>
<dbReference type="InterPro" id="IPR053144">
    <property type="entry name" value="Acetyltransferase_Butenolide"/>
</dbReference>
<protein>
    <recommendedName>
        <fullName evidence="2">N-acetyltransferase domain-containing protein</fullName>
    </recommendedName>
</protein>
<name>A0AAQ3RC65_9PEZI</name>
<dbReference type="InterPro" id="IPR016181">
    <property type="entry name" value="Acyl_CoA_acyltransferase"/>
</dbReference>
<evidence type="ECO:0000313" key="4">
    <source>
        <dbReference type="Proteomes" id="UP001303373"/>
    </source>
</evidence>
<organism evidence="3 4">
    <name type="scientific">Acrodontium crateriforme</name>
    <dbReference type="NCBI Taxonomy" id="150365"/>
    <lineage>
        <taxon>Eukaryota</taxon>
        <taxon>Fungi</taxon>
        <taxon>Dikarya</taxon>
        <taxon>Ascomycota</taxon>
        <taxon>Pezizomycotina</taxon>
        <taxon>Dothideomycetes</taxon>
        <taxon>Dothideomycetidae</taxon>
        <taxon>Mycosphaerellales</taxon>
        <taxon>Teratosphaeriaceae</taxon>
        <taxon>Acrodontium</taxon>
    </lineage>
</organism>
<dbReference type="GO" id="GO:0016747">
    <property type="term" value="F:acyltransferase activity, transferring groups other than amino-acyl groups"/>
    <property type="evidence" value="ECO:0007669"/>
    <property type="project" value="InterPro"/>
</dbReference>
<gene>
    <name evidence="3" type="ORF">R9X50_00646700</name>
</gene>
<accession>A0AAQ3RC65</accession>
<evidence type="ECO:0000313" key="3">
    <source>
        <dbReference type="EMBL" id="WPH03585.1"/>
    </source>
</evidence>
<dbReference type="Proteomes" id="UP001303373">
    <property type="component" value="Chromosome 11"/>
</dbReference>
<proteinExistence type="predicted"/>
<reference evidence="3 4" key="1">
    <citation type="submission" date="2023-11" db="EMBL/GenBank/DDBJ databases">
        <title>An acidophilic fungus is an integral part of prey digestion in a carnivorous sundew plant.</title>
        <authorList>
            <person name="Tsai I.J."/>
        </authorList>
    </citation>
    <scope>NUCLEOTIDE SEQUENCE [LARGE SCALE GENOMIC DNA]</scope>
    <source>
        <strain evidence="3">169a</strain>
    </source>
</reference>